<evidence type="ECO:0000313" key="4">
    <source>
        <dbReference type="EMBL" id="OCF57950.1"/>
    </source>
</evidence>
<evidence type="ECO:0000256" key="2">
    <source>
        <dbReference type="SAM" id="MobiDB-lite"/>
    </source>
</evidence>
<dbReference type="PANTHER" id="PTHR37535:SF3">
    <property type="entry name" value="FLUG DOMAIN-CONTAINING PROTEIN"/>
    <property type="match status" value="1"/>
</dbReference>
<dbReference type="GO" id="GO:0008270">
    <property type="term" value="F:zinc ion binding"/>
    <property type="evidence" value="ECO:0007669"/>
    <property type="project" value="UniProtKB-KW"/>
</dbReference>
<evidence type="ECO:0000259" key="3">
    <source>
        <dbReference type="PROSITE" id="PS50157"/>
    </source>
</evidence>
<reference evidence="4 5" key="1">
    <citation type="submission" date="2013-07" db="EMBL/GenBank/DDBJ databases">
        <title>The Genome Sequence of Kwoniella mangroviensis CBS10435.</title>
        <authorList>
            <consortium name="The Broad Institute Genome Sequencing Platform"/>
            <person name="Cuomo C."/>
            <person name="Litvintseva A."/>
            <person name="Chen Y."/>
            <person name="Heitman J."/>
            <person name="Sun S."/>
            <person name="Springer D."/>
            <person name="Dromer F."/>
            <person name="Young S.K."/>
            <person name="Zeng Q."/>
            <person name="Gargeya S."/>
            <person name="Fitzgerald M."/>
            <person name="Abouelleil A."/>
            <person name="Alvarado L."/>
            <person name="Berlin A.M."/>
            <person name="Chapman S.B."/>
            <person name="Dewar J."/>
            <person name="Goldberg J."/>
            <person name="Griggs A."/>
            <person name="Gujja S."/>
            <person name="Hansen M."/>
            <person name="Howarth C."/>
            <person name="Imamovic A."/>
            <person name="Larimer J."/>
            <person name="McCowan C."/>
            <person name="Murphy C."/>
            <person name="Pearson M."/>
            <person name="Priest M."/>
            <person name="Roberts A."/>
            <person name="Saif S."/>
            <person name="Shea T."/>
            <person name="Sykes S."/>
            <person name="Wortman J."/>
            <person name="Nusbaum C."/>
            <person name="Birren B."/>
        </authorList>
    </citation>
    <scope>NUCLEOTIDE SEQUENCE [LARGE SCALE GENOMIC DNA]</scope>
    <source>
        <strain evidence="4 5">CBS 10435</strain>
    </source>
</reference>
<evidence type="ECO:0000256" key="1">
    <source>
        <dbReference type="PROSITE-ProRule" id="PRU00042"/>
    </source>
</evidence>
<name>A0A1B9IR87_9TREE</name>
<protein>
    <recommendedName>
        <fullName evidence="3">C2H2-type domain-containing protein</fullName>
    </recommendedName>
</protein>
<reference evidence="5" key="2">
    <citation type="submission" date="2013-12" db="EMBL/GenBank/DDBJ databases">
        <title>Evolution of pathogenesis and genome organization in the Tremellales.</title>
        <authorList>
            <person name="Cuomo C."/>
            <person name="Litvintseva A."/>
            <person name="Heitman J."/>
            <person name="Chen Y."/>
            <person name="Sun S."/>
            <person name="Springer D."/>
            <person name="Dromer F."/>
            <person name="Young S."/>
            <person name="Zeng Q."/>
            <person name="Chapman S."/>
            <person name="Gujja S."/>
            <person name="Saif S."/>
            <person name="Birren B."/>
        </authorList>
    </citation>
    <scope>NUCLEOTIDE SEQUENCE [LARGE SCALE GENOMIC DNA]</scope>
    <source>
        <strain evidence="5">CBS 10435</strain>
    </source>
</reference>
<organism evidence="4 5">
    <name type="scientific">Kwoniella mangroviensis CBS 10435</name>
    <dbReference type="NCBI Taxonomy" id="1331196"/>
    <lineage>
        <taxon>Eukaryota</taxon>
        <taxon>Fungi</taxon>
        <taxon>Dikarya</taxon>
        <taxon>Basidiomycota</taxon>
        <taxon>Agaricomycotina</taxon>
        <taxon>Tremellomycetes</taxon>
        <taxon>Tremellales</taxon>
        <taxon>Cryptococcaceae</taxon>
        <taxon>Kwoniella</taxon>
    </lineage>
</organism>
<evidence type="ECO:0000313" key="5">
    <source>
        <dbReference type="Proteomes" id="UP000092583"/>
    </source>
</evidence>
<dbReference type="PROSITE" id="PS50157">
    <property type="entry name" value="ZINC_FINGER_C2H2_2"/>
    <property type="match status" value="1"/>
</dbReference>
<dbReference type="AlphaFoldDB" id="A0A1B9IR87"/>
<keyword evidence="5" id="KW-1185">Reference proteome</keyword>
<dbReference type="InterPro" id="IPR013087">
    <property type="entry name" value="Znf_C2H2_type"/>
</dbReference>
<dbReference type="Proteomes" id="UP000092583">
    <property type="component" value="Unassembled WGS sequence"/>
</dbReference>
<keyword evidence="1" id="KW-0479">Metal-binding</keyword>
<feature type="domain" description="C2H2-type" evidence="3">
    <location>
        <begin position="734"/>
        <end position="764"/>
    </location>
</feature>
<keyword evidence="1" id="KW-0862">Zinc</keyword>
<gene>
    <name evidence="4" type="ORF">L486_03974</name>
</gene>
<sequence length="857" mass="97526">MSSALSYDRDPTEGLIAFHAESVKAAFATRTTQERPTMSEVSSGDDEEDSTDLLQALISRQTCGLKRASQRTLRYREFNEIRDRQERKRGQIFDSKDGDQMVFLASKLLEKLILRSKKAHVDEEGTEVVEYMKVQSITNMAKDIIEIVPRMEWGFFVDDSLMKGFRRGINTAISHLVEKYQLRSDMKEKVALFCEDIGMMVSSTLRYSKHGDVALQHVVLLLLLLHTGGRPSTFMPSSDSGFFFKWSDIVWIARRDDKEENIMGWDVVLTLRHFKRSQRTSIRSLRLYIRTVRRKPNLIFDLGCALLAHGLRQGVFGPERSIEDIYQSRLLELCVEPEFANRPVLLGGGSGGFGLDTTAPLRVEGASIRFKENLEDCGYQAAESEILGMSSVRRGTATRWVDKFGRMATRLLLGHAPGSFTLEKNYDGAIEVLDLVKAVLRAELSETNVVNPILDSLLSEDPKLKLFTESLAILSECLVDGSSDWMRVPPYIDITDLRENQLDEMLGRTRRAIRNRVASLHGEARRQAKSKEGKRRKELTIDDKIRNASSYKKEVEELPTELIREFANSCREALFDDEEEESLEDEDGAADEELLVLDDNDLTMDGNGRLDISMSNGIALSRLTSGSYDSPSDNEGIVESNGSILSDFRDLQKDKKAWISALVGLEGHRDHARDRVLCSQCQSDDYTPAEFVGKTWLPYELRRHEISFHVPGAVTGRWLDAHLYQMDGENTEKYHCAVDSCDKSYVSTRELRRHMVRDHTDQLGQDIPVRHFRTMIHQDLDAPEPYCSIARERLTILESYLASNAYEQGERFIRSAQKVDGRGRSMIDLENRLRREAMAGVLEEEDIEFYNIGQQFG</sequence>
<proteinExistence type="predicted"/>
<keyword evidence="1" id="KW-0863">Zinc-finger</keyword>
<accession>A0A1B9IR87</accession>
<dbReference type="OrthoDB" id="3037404at2759"/>
<feature type="region of interest" description="Disordered" evidence="2">
    <location>
        <begin position="30"/>
        <end position="50"/>
    </location>
</feature>
<dbReference type="EMBL" id="KI669462">
    <property type="protein sequence ID" value="OCF57950.1"/>
    <property type="molecule type" value="Genomic_DNA"/>
</dbReference>
<dbReference type="PANTHER" id="PTHR37535">
    <property type="entry name" value="FLUG DOMAIN PROTEIN"/>
    <property type="match status" value="1"/>
</dbReference>
<dbReference type="PROSITE" id="PS00028">
    <property type="entry name" value="ZINC_FINGER_C2H2_1"/>
    <property type="match status" value="1"/>
</dbReference>